<dbReference type="STRING" id="157072.A0A024U8G3"/>
<protein>
    <submittedName>
        <fullName evidence="1">Uncharacterized protein</fullName>
    </submittedName>
</protein>
<evidence type="ECO:0000313" key="1">
    <source>
        <dbReference type="EMBL" id="ETW02559.1"/>
    </source>
</evidence>
<name>A0A024U8G3_9STRA</name>
<dbReference type="AlphaFoldDB" id="A0A024U8G3"/>
<reference evidence="1" key="1">
    <citation type="submission" date="2013-12" db="EMBL/GenBank/DDBJ databases">
        <title>The Genome Sequence of Aphanomyces invadans NJM9701.</title>
        <authorList>
            <consortium name="The Broad Institute Genomics Platform"/>
            <person name="Russ C."/>
            <person name="Tyler B."/>
            <person name="van West P."/>
            <person name="Dieguez-Uribeondo J."/>
            <person name="Young S.K."/>
            <person name="Zeng Q."/>
            <person name="Gargeya S."/>
            <person name="Fitzgerald M."/>
            <person name="Abouelleil A."/>
            <person name="Alvarado L."/>
            <person name="Chapman S.B."/>
            <person name="Gainer-Dewar J."/>
            <person name="Goldberg J."/>
            <person name="Griggs A."/>
            <person name="Gujja S."/>
            <person name="Hansen M."/>
            <person name="Howarth C."/>
            <person name="Imamovic A."/>
            <person name="Ireland A."/>
            <person name="Larimer J."/>
            <person name="McCowan C."/>
            <person name="Murphy C."/>
            <person name="Pearson M."/>
            <person name="Poon T.W."/>
            <person name="Priest M."/>
            <person name="Roberts A."/>
            <person name="Saif S."/>
            <person name="Shea T."/>
            <person name="Sykes S."/>
            <person name="Wortman J."/>
            <person name="Nusbaum C."/>
            <person name="Birren B."/>
        </authorList>
    </citation>
    <scope>NUCLEOTIDE SEQUENCE [LARGE SCALE GENOMIC DNA]</scope>
    <source>
        <strain evidence="1">NJM9701</strain>
    </source>
</reference>
<dbReference type="EMBL" id="KI913961">
    <property type="protein sequence ID" value="ETW02559.1"/>
    <property type="molecule type" value="Genomic_DNA"/>
</dbReference>
<dbReference type="GeneID" id="20083091"/>
<sequence>MLWRNGVKFQHLHNFLTCLNRATWSLPSRNPLRQSPRHDDVPDDHCVLNTGTIVVGKTRVLGDHRSIMVELEMGSQATTRRFIVESDMYGTYLTRFVPTDEVQVFYIKGPVRWSVWPSHAAPPVEAAGAIPVNSCLSTSATVTCREGTFVRVQGSSHWLCLDPASMEKLALETVSRTYLLSTEATQRANACVCFSHALSTLPLRSIVKTKRILAGVEPTTVLTVDDTWVSLPHRSTHRPKSVPPAGRLIQLCLQENVYVVVLNEVHEDGDALSQFHVTSHVPDALTRELDACRASGQPIERVALGADGAWYLSYMTRAGRVKRCSSNTLIAAYRDLHIRGIKRARDSVVREYQGNPELIQALTKPLQGYGDVVAVRCTERRSFVVLFDYTFVASPDIPELLTATLQQFYDKHGKLRQNRDRLIAKFHRVRRES</sequence>
<accession>A0A024U8G3</accession>
<gene>
    <name evidence="1" type="ORF">H310_06041</name>
</gene>
<dbReference type="VEuPathDB" id="FungiDB:H310_06041"/>
<organism evidence="1">
    <name type="scientific">Aphanomyces invadans</name>
    <dbReference type="NCBI Taxonomy" id="157072"/>
    <lineage>
        <taxon>Eukaryota</taxon>
        <taxon>Sar</taxon>
        <taxon>Stramenopiles</taxon>
        <taxon>Oomycota</taxon>
        <taxon>Saprolegniomycetes</taxon>
        <taxon>Saprolegniales</taxon>
        <taxon>Verrucalvaceae</taxon>
        <taxon>Aphanomyces</taxon>
    </lineage>
</organism>
<dbReference type="RefSeq" id="XP_008869164.1">
    <property type="nucleotide sequence ID" value="XM_008870942.1"/>
</dbReference>
<proteinExistence type="predicted"/>